<dbReference type="PROSITE" id="PS00674">
    <property type="entry name" value="AAA"/>
    <property type="match status" value="1"/>
</dbReference>
<organism evidence="7 8">
    <name type="scientific">'Fragaria x ananassa' phyllody phytoplasma</name>
    <dbReference type="NCBI Taxonomy" id="2358428"/>
    <lineage>
        <taxon>Bacteria</taxon>
        <taxon>Bacillati</taxon>
        <taxon>Mycoplasmatota</taxon>
        <taxon>Mollicutes</taxon>
        <taxon>Acholeplasmatales</taxon>
        <taxon>Acholeplasmataceae</taxon>
        <taxon>Candidatus Phytoplasma</taxon>
        <taxon>16SrXIII (Mexican periwinkle virescence group)</taxon>
    </lineage>
</organism>
<dbReference type="Gene3D" id="3.40.50.300">
    <property type="entry name" value="P-loop containing nucleotide triphosphate hydrolases"/>
    <property type="match status" value="1"/>
</dbReference>
<evidence type="ECO:0000256" key="3">
    <source>
        <dbReference type="RuleBase" id="RU003651"/>
    </source>
</evidence>
<dbReference type="SMART" id="SM00382">
    <property type="entry name" value="AAA"/>
    <property type="match status" value="1"/>
</dbReference>
<dbReference type="InterPro" id="IPR003960">
    <property type="entry name" value="ATPase_AAA_CS"/>
</dbReference>
<keyword evidence="5" id="KW-0472">Membrane</keyword>
<feature type="transmembrane region" description="Helical" evidence="5">
    <location>
        <begin position="12"/>
        <end position="34"/>
    </location>
</feature>
<protein>
    <submittedName>
        <fullName evidence="7">AAA family ATPase</fullName>
    </submittedName>
</protein>
<evidence type="ECO:0000256" key="5">
    <source>
        <dbReference type="SAM" id="Phobius"/>
    </source>
</evidence>
<evidence type="ECO:0000313" key="8">
    <source>
        <dbReference type="Proteomes" id="UP000811481"/>
    </source>
</evidence>
<proteinExistence type="inferred from homology"/>
<dbReference type="InterPro" id="IPR003593">
    <property type="entry name" value="AAA+_ATPase"/>
</dbReference>
<keyword evidence="5" id="KW-1133">Transmembrane helix</keyword>
<reference evidence="7" key="1">
    <citation type="submission" date="2021-04" db="EMBL/GenBank/DDBJ databases">
        <title>Draft genome sequence of StrPh-CL8, a phytoplasma strain causing strawberry phyllody in Chile.</title>
        <authorList>
            <person name="Cui W."/>
            <person name="Zamorano A."/>
            <person name="Fiore N."/>
        </authorList>
    </citation>
    <scope>NUCLEOTIDE SEQUENCE [LARGE SCALE GENOMIC DNA]</scope>
    <source>
        <strain evidence="7">StrPh-Cl</strain>
    </source>
</reference>
<feature type="coiled-coil region" evidence="4">
    <location>
        <begin position="50"/>
        <end position="102"/>
    </location>
</feature>
<keyword evidence="5" id="KW-0812">Transmembrane</keyword>
<keyword evidence="8" id="KW-1185">Reference proteome</keyword>
<evidence type="ECO:0000259" key="6">
    <source>
        <dbReference type="SMART" id="SM00382"/>
    </source>
</evidence>
<dbReference type="InterPro" id="IPR003959">
    <property type="entry name" value="ATPase_AAA_core"/>
</dbReference>
<keyword evidence="1 3" id="KW-0547">Nucleotide-binding</keyword>
<evidence type="ECO:0000256" key="2">
    <source>
        <dbReference type="ARBA" id="ARBA00022840"/>
    </source>
</evidence>
<gene>
    <name evidence="7" type="ORF">J8J04_02720</name>
</gene>
<dbReference type="PANTHER" id="PTHR23076:SF97">
    <property type="entry name" value="ATP-DEPENDENT ZINC METALLOPROTEASE YME1L1"/>
    <property type="match status" value="1"/>
</dbReference>
<sequence length="434" mass="50062">MTIKTKSNKPFNLTKLIICIIISFILCLSVYVWIHHQTLIEAETQLITHHKKLENQRKIIQETKDKLQQNQTEIQNQITKQNNELKNELKTHKTNIYQIKEQQITQTNKLNEIENKLTPKLEAINAITQQQKTSEEPLFTPSNNQKFPKFNQLIGFKEELKAVEGFIDYLNNKDNYTNIGEVDFPLGILMYGVPGTGKTTLARTLAKETNLPFFEVSSSIFSQKFKGIAPQLVKDLFMTAREEATKNKGAIIFLDECETIFADLNTLEAGSEIANVVNQFKTEMTSFENNPDKPIFIIGATNHINNIDEAIKSRFTYNIEVKPGNKEERKQFLEFLINKRKNPYSEEAKQYLYEVINEALERLPVNHKFKKANRTLENLLKTTVAIFAKNRGQGETRRNEINQEDLKQAYKMIISQDDAILNTIEQQNKEKGGV</sequence>
<dbReference type="InterPro" id="IPR027417">
    <property type="entry name" value="P-loop_NTPase"/>
</dbReference>
<evidence type="ECO:0000256" key="1">
    <source>
        <dbReference type="ARBA" id="ARBA00022741"/>
    </source>
</evidence>
<comment type="caution">
    <text evidence="7">The sequence shown here is derived from an EMBL/GenBank/DDBJ whole genome shotgun (WGS) entry which is preliminary data.</text>
</comment>
<dbReference type="Proteomes" id="UP000811481">
    <property type="component" value="Unassembled WGS sequence"/>
</dbReference>
<dbReference type="EMBL" id="JAGVRH010000015">
    <property type="protein sequence ID" value="MBS2126586.1"/>
    <property type="molecule type" value="Genomic_DNA"/>
</dbReference>
<feature type="domain" description="AAA+ ATPase" evidence="6">
    <location>
        <begin position="184"/>
        <end position="325"/>
    </location>
</feature>
<name>A0ABS5K3U4_9MOLU</name>
<dbReference type="Pfam" id="PF00004">
    <property type="entry name" value="AAA"/>
    <property type="match status" value="1"/>
</dbReference>
<evidence type="ECO:0000313" key="7">
    <source>
        <dbReference type="EMBL" id="MBS2126586.1"/>
    </source>
</evidence>
<accession>A0ABS5K3U4</accession>
<evidence type="ECO:0000256" key="4">
    <source>
        <dbReference type="SAM" id="Coils"/>
    </source>
</evidence>
<dbReference type="PRINTS" id="PR00819">
    <property type="entry name" value="CBXCFQXSUPER"/>
</dbReference>
<comment type="similarity">
    <text evidence="3">Belongs to the AAA ATPase family.</text>
</comment>
<dbReference type="PANTHER" id="PTHR23076">
    <property type="entry name" value="METALLOPROTEASE M41 FTSH"/>
    <property type="match status" value="1"/>
</dbReference>
<keyword evidence="2 3" id="KW-0067">ATP-binding</keyword>
<dbReference type="RefSeq" id="WP_212332086.1">
    <property type="nucleotide sequence ID" value="NZ_JAGVRH010000015.1"/>
</dbReference>
<dbReference type="SUPFAM" id="SSF52540">
    <property type="entry name" value="P-loop containing nucleoside triphosphate hydrolases"/>
    <property type="match status" value="1"/>
</dbReference>
<keyword evidence="4" id="KW-0175">Coiled coil</keyword>
<dbReference type="InterPro" id="IPR000641">
    <property type="entry name" value="CbxX/CfxQ"/>
</dbReference>